<comment type="caution">
    <text evidence="2">The sequence shown here is derived from an EMBL/GenBank/DDBJ whole genome shotgun (WGS) entry which is preliminary data.</text>
</comment>
<evidence type="ECO:0000313" key="2">
    <source>
        <dbReference type="EMBL" id="EKC64744.1"/>
    </source>
</evidence>
<reference evidence="2" key="1">
    <citation type="journal article" date="2013" name="Environ. Microbiol.">
        <title>Microbiota from the distal guts of lean and obese adolescents exhibit partial functional redundancy besides clear differences in community structure.</title>
        <authorList>
            <person name="Ferrer M."/>
            <person name="Ruiz A."/>
            <person name="Lanza F."/>
            <person name="Haange S.B."/>
            <person name="Oberbach A."/>
            <person name="Till H."/>
            <person name="Bargiela R."/>
            <person name="Campoy C."/>
            <person name="Segura M.T."/>
            <person name="Richter M."/>
            <person name="von Bergen M."/>
            <person name="Seifert J."/>
            <person name="Suarez A."/>
        </authorList>
    </citation>
    <scope>NUCLEOTIDE SEQUENCE</scope>
</reference>
<dbReference type="InterPro" id="IPR029456">
    <property type="entry name" value="Sialidase_N"/>
</dbReference>
<dbReference type="Gene3D" id="2.60.40.1290">
    <property type="match status" value="1"/>
</dbReference>
<dbReference type="Pfam" id="PF14873">
    <property type="entry name" value="BNR_assoc_N"/>
    <property type="match status" value="1"/>
</dbReference>
<dbReference type="EMBL" id="AJWY01007184">
    <property type="protein sequence ID" value="EKC64744.1"/>
    <property type="molecule type" value="Genomic_DNA"/>
</dbReference>
<feature type="domain" description="Sialidase N-terminal" evidence="1">
    <location>
        <begin position="31"/>
        <end position="156"/>
    </location>
</feature>
<sequence length="186" mass="20117">MKVGFKHIRSVMLLLAGCLGILPAGAHVKRAEIYNACVPVVLGRTHNVVAECCIEHDGLVPARLDAVEVRLGGVPAAEVRTVRLLYTGTMSALLSRSTSYAMRDEFRRLGGGQRLYADPDYAVEQSAAAPGADGSLALSSGQQLVKGRNYFYVSVESDIERVEELSRPFTLEITGILVDGRRVELS</sequence>
<gene>
    <name evidence="2" type="ORF">LEA_10685</name>
</gene>
<accession>K1TBA5</accession>
<evidence type="ECO:0000259" key="1">
    <source>
        <dbReference type="Pfam" id="PF14873"/>
    </source>
</evidence>
<name>K1TBA5_9ZZZZ</name>
<proteinExistence type="predicted"/>
<organism evidence="2">
    <name type="scientific">human gut metagenome</name>
    <dbReference type="NCBI Taxonomy" id="408170"/>
    <lineage>
        <taxon>unclassified sequences</taxon>
        <taxon>metagenomes</taxon>
        <taxon>organismal metagenomes</taxon>
    </lineage>
</organism>
<feature type="non-terminal residue" evidence="2">
    <location>
        <position position="186"/>
    </location>
</feature>
<protein>
    <submittedName>
        <fullName evidence="2">Sialidase</fullName>
    </submittedName>
</protein>
<dbReference type="AlphaFoldDB" id="K1TBA5"/>